<feature type="chain" id="PRO_5038937005" evidence="5">
    <location>
        <begin position="22"/>
        <end position="570"/>
    </location>
</feature>
<dbReference type="GO" id="GO:0043190">
    <property type="term" value="C:ATP-binding cassette (ABC) transporter complex"/>
    <property type="evidence" value="ECO:0007669"/>
    <property type="project" value="InterPro"/>
</dbReference>
<organism evidence="7 8">
    <name type="scientific">Clostridium celatum DSM 1785</name>
    <dbReference type="NCBI Taxonomy" id="545697"/>
    <lineage>
        <taxon>Bacteria</taxon>
        <taxon>Bacillati</taxon>
        <taxon>Bacillota</taxon>
        <taxon>Clostridia</taxon>
        <taxon>Eubacteriales</taxon>
        <taxon>Clostridiaceae</taxon>
        <taxon>Clostridium</taxon>
    </lineage>
</organism>
<keyword evidence="4 5" id="KW-0732">Signal</keyword>
<dbReference type="STRING" id="545697.HMPREF0216_00654"/>
<keyword evidence="8" id="KW-1185">Reference proteome</keyword>
<dbReference type="InterPro" id="IPR039424">
    <property type="entry name" value="SBP_5"/>
</dbReference>
<accession>L1QKY1</accession>
<sequence>MKRKRLLGMLMASVLTLSIFAGCGNKTTNEGSADNNASQTQTSDSEQVLNLIMLDPLTWDVNACYDSNSTTVLGAVYEGLVRISNDGTKDTIEPAGAESWETSEDGLVWTFKLRDNKWSDGEDVVAQHYVDSVIRLLNAESAFPYAFFGFDIKNGEAFYNGEATADEVGIKALDEKTLEITLENPVPYFLSKLSYTVFKPVRLDVIEAAGDAYATDYTKGVFNGPFVIEGYESGNYIKFAKNENYWDSENVKLETVNMTEIKEFATQAQLFEAKQLDVSGATNEYVEKWMKAAEEGQFQANISEAPSVFYIEFNQVNGGSTGLMSNQKVRQAIAYSLDREELTSELYGRYTPAYGFVPGVINIGDDLYRDVVEEPMKAPSEKYNTPEALQALLHEGLKELGKDTDDLSTIEITYLTYGDSELEKQRQEWWKQQIENNLGIKVNVQVEGDYALFTAAKNQNKHDILMSGWTADYNDPMTFLDMWVTGGSNNSVGYSSEEYDTLINSLKTENDEEKRKETYAKAEEVLLSDMAIAPLFYRDNRSFKHNYVKDFQMPVFGPSYEFRWAHIEGK</sequence>
<comment type="similarity">
    <text evidence="2">Belongs to the bacterial solute-binding protein 5 family.</text>
</comment>
<dbReference type="OrthoDB" id="9801912at2"/>
<feature type="signal peptide" evidence="5">
    <location>
        <begin position="1"/>
        <end position="21"/>
    </location>
</feature>
<dbReference type="InterPro" id="IPR030678">
    <property type="entry name" value="Peptide/Ni-bd"/>
</dbReference>
<proteinExistence type="inferred from homology"/>
<dbReference type="PATRIC" id="fig|545697.3.peg.647"/>
<dbReference type="GO" id="GO:0042597">
    <property type="term" value="C:periplasmic space"/>
    <property type="evidence" value="ECO:0007669"/>
    <property type="project" value="UniProtKB-ARBA"/>
</dbReference>
<evidence type="ECO:0000256" key="1">
    <source>
        <dbReference type="ARBA" id="ARBA00004196"/>
    </source>
</evidence>
<evidence type="ECO:0000259" key="6">
    <source>
        <dbReference type="Pfam" id="PF00496"/>
    </source>
</evidence>
<evidence type="ECO:0000313" key="8">
    <source>
        <dbReference type="Proteomes" id="UP000010420"/>
    </source>
</evidence>
<evidence type="ECO:0000256" key="2">
    <source>
        <dbReference type="ARBA" id="ARBA00005695"/>
    </source>
</evidence>
<reference evidence="7 8" key="1">
    <citation type="submission" date="2012-05" db="EMBL/GenBank/DDBJ databases">
        <authorList>
            <person name="Weinstock G."/>
            <person name="Sodergren E."/>
            <person name="Lobos E.A."/>
            <person name="Fulton L."/>
            <person name="Fulton R."/>
            <person name="Courtney L."/>
            <person name="Fronick C."/>
            <person name="O'Laughlin M."/>
            <person name="Godfrey J."/>
            <person name="Wilson R.M."/>
            <person name="Miner T."/>
            <person name="Farmer C."/>
            <person name="Delehaunty K."/>
            <person name="Cordes M."/>
            <person name="Minx P."/>
            <person name="Tomlinson C."/>
            <person name="Chen J."/>
            <person name="Wollam A."/>
            <person name="Pepin K.H."/>
            <person name="Bhonagiri V."/>
            <person name="Zhang X."/>
            <person name="Suruliraj S."/>
            <person name="Warren W."/>
            <person name="Mitreva M."/>
            <person name="Mardis E.R."/>
            <person name="Wilson R.K."/>
        </authorList>
    </citation>
    <scope>NUCLEOTIDE SEQUENCE [LARGE SCALE GENOMIC DNA]</scope>
    <source>
        <strain evidence="7 8">DSM 1785</strain>
    </source>
</reference>
<name>L1QKY1_9CLOT</name>
<dbReference type="PROSITE" id="PS51257">
    <property type="entry name" value="PROKAR_LIPOPROTEIN"/>
    <property type="match status" value="1"/>
</dbReference>
<evidence type="ECO:0000313" key="7">
    <source>
        <dbReference type="EMBL" id="EKY28601.1"/>
    </source>
</evidence>
<dbReference type="Gene3D" id="3.10.105.10">
    <property type="entry name" value="Dipeptide-binding Protein, Domain 3"/>
    <property type="match status" value="1"/>
</dbReference>
<dbReference type="CDD" id="cd08504">
    <property type="entry name" value="PBP2_OppA"/>
    <property type="match status" value="1"/>
</dbReference>
<evidence type="ECO:0000256" key="4">
    <source>
        <dbReference type="ARBA" id="ARBA00022729"/>
    </source>
</evidence>
<protein>
    <submittedName>
        <fullName evidence="7">ABC transporter, substrate-binding protein, family 5</fullName>
    </submittedName>
</protein>
<dbReference type="AlphaFoldDB" id="L1QKY1"/>
<dbReference type="eggNOG" id="COG4166">
    <property type="taxonomic scope" value="Bacteria"/>
</dbReference>
<dbReference type="PANTHER" id="PTHR30290:SF10">
    <property type="entry name" value="PERIPLASMIC OLIGOPEPTIDE-BINDING PROTEIN-RELATED"/>
    <property type="match status" value="1"/>
</dbReference>
<dbReference type="SUPFAM" id="SSF53850">
    <property type="entry name" value="Periplasmic binding protein-like II"/>
    <property type="match status" value="1"/>
</dbReference>
<evidence type="ECO:0000256" key="3">
    <source>
        <dbReference type="ARBA" id="ARBA00022448"/>
    </source>
</evidence>
<comment type="caution">
    <text evidence="7">The sequence shown here is derived from an EMBL/GenBank/DDBJ whole genome shotgun (WGS) entry which is preliminary data.</text>
</comment>
<dbReference type="Pfam" id="PF00496">
    <property type="entry name" value="SBP_bac_5"/>
    <property type="match status" value="1"/>
</dbReference>
<gene>
    <name evidence="7" type="ORF">HMPREF0216_00654</name>
</gene>
<dbReference type="RefSeq" id="WP_005210966.1">
    <property type="nucleotide sequence ID" value="NZ_KB291615.1"/>
</dbReference>
<dbReference type="GO" id="GO:0030313">
    <property type="term" value="C:cell envelope"/>
    <property type="evidence" value="ECO:0007669"/>
    <property type="project" value="UniProtKB-SubCell"/>
</dbReference>
<dbReference type="InterPro" id="IPR000914">
    <property type="entry name" value="SBP_5_dom"/>
</dbReference>
<dbReference type="HOGENOM" id="CLU_017028_0_4_9"/>
<comment type="subcellular location">
    <subcellularLocation>
        <location evidence="1">Cell envelope</location>
    </subcellularLocation>
</comment>
<dbReference type="GO" id="GO:1904680">
    <property type="term" value="F:peptide transmembrane transporter activity"/>
    <property type="evidence" value="ECO:0007669"/>
    <property type="project" value="TreeGrafter"/>
</dbReference>
<dbReference type="GO" id="GO:0015833">
    <property type="term" value="P:peptide transport"/>
    <property type="evidence" value="ECO:0007669"/>
    <property type="project" value="TreeGrafter"/>
</dbReference>
<feature type="domain" description="Solute-binding protein family 5" evidence="6">
    <location>
        <begin position="92"/>
        <end position="490"/>
    </location>
</feature>
<keyword evidence="3" id="KW-0813">Transport</keyword>
<dbReference type="Proteomes" id="UP000010420">
    <property type="component" value="Unassembled WGS sequence"/>
</dbReference>
<dbReference type="Gene3D" id="3.40.190.10">
    <property type="entry name" value="Periplasmic binding protein-like II"/>
    <property type="match status" value="1"/>
</dbReference>
<dbReference type="FunFam" id="3.90.76.10:FF:000001">
    <property type="entry name" value="Oligopeptide ABC transporter substrate-binding protein"/>
    <property type="match status" value="1"/>
</dbReference>
<dbReference type="PIRSF" id="PIRSF002741">
    <property type="entry name" value="MppA"/>
    <property type="match status" value="1"/>
</dbReference>
<dbReference type="EMBL" id="AMEZ01000022">
    <property type="protein sequence ID" value="EKY28601.1"/>
    <property type="molecule type" value="Genomic_DNA"/>
</dbReference>
<evidence type="ECO:0000256" key="5">
    <source>
        <dbReference type="SAM" id="SignalP"/>
    </source>
</evidence>
<dbReference type="Gene3D" id="3.90.76.10">
    <property type="entry name" value="Dipeptide-binding Protein, Domain 1"/>
    <property type="match status" value="1"/>
</dbReference>
<dbReference type="PANTHER" id="PTHR30290">
    <property type="entry name" value="PERIPLASMIC BINDING COMPONENT OF ABC TRANSPORTER"/>
    <property type="match status" value="1"/>
</dbReference>